<evidence type="ECO:0000256" key="2">
    <source>
        <dbReference type="ARBA" id="ARBA00022723"/>
    </source>
</evidence>
<dbReference type="AlphaFoldDB" id="A0A178ZBR8"/>
<accession>A0A178ZBR8</accession>
<evidence type="ECO:0000256" key="4">
    <source>
        <dbReference type="ARBA" id="ARBA00023125"/>
    </source>
</evidence>
<evidence type="ECO:0000256" key="3">
    <source>
        <dbReference type="ARBA" id="ARBA00023015"/>
    </source>
</evidence>
<evidence type="ECO:0000256" key="1">
    <source>
        <dbReference type="ARBA" id="ARBA00004123"/>
    </source>
</evidence>
<comment type="subcellular location">
    <subcellularLocation>
        <location evidence="1">Nucleus</location>
    </subcellularLocation>
</comment>
<dbReference type="Gene3D" id="4.10.240.10">
    <property type="entry name" value="Zn(2)-C6 fungal-type DNA-binding domain"/>
    <property type="match status" value="1"/>
</dbReference>
<feature type="region of interest" description="Disordered" evidence="7">
    <location>
        <begin position="317"/>
        <end position="343"/>
    </location>
</feature>
<name>A0A178ZBR8_9EURO</name>
<dbReference type="InterPro" id="IPR050987">
    <property type="entry name" value="AtrR-like"/>
</dbReference>
<keyword evidence="10" id="KW-1185">Reference proteome</keyword>
<evidence type="ECO:0000313" key="10">
    <source>
        <dbReference type="Proteomes" id="UP000078343"/>
    </source>
</evidence>
<feature type="region of interest" description="Disordered" evidence="7">
    <location>
        <begin position="138"/>
        <end position="209"/>
    </location>
</feature>
<feature type="domain" description="Zn(2)-C6 fungal-type" evidence="8">
    <location>
        <begin position="31"/>
        <end position="60"/>
    </location>
</feature>
<evidence type="ECO:0000256" key="5">
    <source>
        <dbReference type="ARBA" id="ARBA00023163"/>
    </source>
</evidence>
<protein>
    <recommendedName>
        <fullName evidence="8">Zn(2)-C6 fungal-type domain-containing protein</fullName>
    </recommendedName>
</protein>
<comment type="caution">
    <text evidence="9">The sequence shown here is derived from an EMBL/GenBank/DDBJ whole genome shotgun (WGS) entry which is preliminary data.</text>
</comment>
<sequence>MPNRREAQDLKPPPRPGSGEPAKSRVRIGRACDRCKIKKSKCDGNTPCSACISSESTCEYSARRRREARDWYWGMQDVIDEALQRLYWACREGRGFPGVIPDESAGRVSTDAILRGLGLSPPPVDNTRLAASRSDSILETQEQLHRPQLYRPPDFLPPDSSRTKATSSGMTPLSTTSDERLTFGGEAATDGTNRRGQQVSAMEVDGEEEEMSEGLPDSLAAGFGEQFQGSIGRSIDPAMLQDGHVDLTDGDLYPNMSVMNFAGGQPGIQGQRMPTQAAAPQFQVGGLPQETYGGAGEQRWQGQGQGHQVDGLLPWPGNMVSMYGRTAPDDGRGGFDDHGDRER</sequence>
<dbReference type="OrthoDB" id="4151048at2759"/>
<dbReference type="RefSeq" id="XP_018690000.1">
    <property type="nucleotide sequence ID" value="XM_018840253.1"/>
</dbReference>
<dbReference type="GeneID" id="30012913"/>
<dbReference type="GO" id="GO:0000981">
    <property type="term" value="F:DNA-binding transcription factor activity, RNA polymerase II-specific"/>
    <property type="evidence" value="ECO:0007669"/>
    <property type="project" value="InterPro"/>
</dbReference>
<dbReference type="STRING" id="1367422.A0A178ZBR8"/>
<dbReference type="Proteomes" id="UP000078343">
    <property type="component" value="Unassembled WGS sequence"/>
</dbReference>
<evidence type="ECO:0000259" key="8">
    <source>
        <dbReference type="PROSITE" id="PS50048"/>
    </source>
</evidence>
<proteinExistence type="predicted"/>
<dbReference type="GO" id="GO:0008270">
    <property type="term" value="F:zinc ion binding"/>
    <property type="evidence" value="ECO:0007669"/>
    <property type="project" value="InterPro"/>
</dbReference>
<dbReference type="CDD" id="cd00067">
    <property type="entry name" value="GAL4"/>
    <property type="match status" value="1"/>
</dbReference>
<dbReference type="PANTHER" id="PTHR46910">
    <property type="entry name" value="TRANSCRIPTION FACTOR PDR1"/>
    <property type="match status" value="1"/>
</dbReference>
<keyword evidence="4" id="KW-0238">DNA-binding</keyword>
<dbReference type="EMBL" id="LVYI01000008">
    <property type="protein sequence ID" value="OAP56633.1"/>
    <property type="molecule type" value="Genomic_DNA"/>
</dbReference>
<keyword evidence="2" id="KW-0479">Metal-binding</keyword>
<reference evidence="9 10" key="1">
    <citation type="submission" date="2016-04" db="EMBL/GenBank/DDBJ databases">
        <title>Draft genome of Fonsecaea erecta CBS 125763.</title>
        <authorList>
            <person name="Weiss V.A."/>
            <person name="Vicente V.A."/>
            <person name="Raittz R.T."/>
            <person name="Moreno L.F."/>
            <person name="De Souza E.M."/>
            <person name="Pedrosa F.O."/>
            <person name="Steffens M.B."/>
            <person name="Faoro H."/>
            <person name="Tadra-Sfeir M.Z."/>
            <person name="Najafzadeh M.J."/>
            <person name="Felipe M.S."/>
            <person name="Teixeira M."/>
            <person name="Sun J."/>
            <person name="Xi L."/>
            <person name="Gomes R."/>
            <person name="De Azevedo C.M."/>
            <person name="Salgado C.G."/>
            <person name="Da Silva M.B."/>
            <person name="Nascimento M.F."/>
            <person name="Queiroz-Telles F."/>
            <person name="Attili D.S."/>
            <person name="Gorbushina A."/>
        </authorList>
    </citation>
    <scope>NUCLEOTIDE SEQUENCE [LARGE SCALE GENOMIC DNA]</scope>
    <source>
        <strain evidence="9 10">CBS 125763</strain>
    </source>
</reference>
<evidence type="ECO:0000256" key="7">
    <source>
        <dbReference type="SAM" id="MobiDB-lite"/>
    </source>
</evidence>
<keyword evidence="6" id="KW-0539">Nucleus</keyword>
<dbReference type="SMART" id="SM00066">
    <property type="entry name" value="GAL4"/>
    <property type="match status" value="1"/>
</dbReference>
<organism evidence="9 10">
    <name type="scientific">Fonsecaea erecta</name>
    <dbReference type="NCBI Taxonomy" id="1367422"/>
    <lineage>
        <taxon>Eukaryota</taxon>
        <taxon>Fungi</taxon>
        <taxon>Dikarya</taxon>
        <taxon>Ascomycota</taxon>
        <taxon>Pezizomycotina</taxon>
        <taxon>Eurotiomycetes</taxon>
        <taxon>Chaetothyriomycetidae</taxon>
        <taxon>Chaetothyriales</taxon>
        <taxon>Herpotrichiellaceae</taxon>
        <taxon>Fonsecaea</taxon>
    </lineage>
</organism>
<evidence type="ECO:0000256" key="6">
    <source>
        <dbReference type="ARBA" id="ARBA00023242"/>
    </source>
</evidence>
<dbReference type="GO" id="GO:0003677">
    <property type="term" value="F:DNA binding"/>
    <property type="evidence" value="ECO:0007669"/>
    <property type="project" value="UniProtKB-KW"/>
</dbReference>
<feature type="compositionally biased region" description="Polar residues" evidence="7">
    <location>
        <begin position="163"/>
        <end position="176"/>
    </location>
</feature>
<dbReference type="GO" id="GO:0005634">
    <property type="term" value="C:nucleus"/>
    <property type="evidence" value="ECO:0007669"/>
    <property type="project" value="UniProtKB-SubCell"/>
</dbReference>
<dbReference type="PROSITE" id="PS00463">
    <property type="entry name" value="ZN2_CY6_FUNGAL_1"/>
    <property type="match status" value="1"/>
</dbReference>
<dbReference type="InterPro" id="IPR001138">
    <property type="entry name" value="Zn2Cys6_DnaBD"/>
</dbReference>
<gene>
    <name evidence="9" type="ORF">AYL99_08745</name>
</gene>
<dbReference type="PANTHER" id="PTHR46910:SF3">
    <property type="entry name" value="HALOTOLERANCE PROTEIN 9-RELATED"/>
    <property type="match status" value="1"/>
</dbReference>
<dbReference type="Pfam" id="PF00172">
    <property type="entry name" value="Zn_clus"/>
    <property type="match status" value="1"/>
</dbReference>
<dbReference type="SUPFAM" id="SSF57701">
    <property type="entry name" value="Zn2/Cys6 DNA-binding domain"/>
    <property type="match status" value="1"/>
</dbReference>
<feature type="region of interest" description="Disordered" evidence="7">
    <location>
        <begin position="1"/>
        <end position="25"/>
    </location>
</feature>
<keyword evidence="5" id="KW-0804">Transcription</keyword>
<dbReference type="PROSITE" id="PS50048">
    <property type="entry name" value="ZN2_CY6_FUNGAL_2"/>
    <property type="match status" value="1"/>
</dbReference>
<feature type="compositionally biased region" description="Basic and acidic residues" evidence="7">
    <location>
        <begin position="327"/>
        <end position="343"/>
    </location>
</feature>
<dbReference type="InterPro" id="IPR036864">
    <property type="entry name" value="Zn2-C6_fun-type_DNA-bd_sf"/>
</dbReference>
<evidence type="ECO:0000313" key="9">
    <source>
        <dbReference type="EMBL" id="OAP56633.1"/>
    </source>
</evidence>
<keyword evidence="3" id="KW-0805">Transcription regulation</keyword>